<dbReference type="AlphaFoldDB" id="A0A2Z5FSE9"/>
<dbReference type="PANTHER" id="PTHR43156:SF2">
    <property type="entry name" value="STAGE II SPORULATION PROTEIN E"/>
    <property type="match status" value="1"/>
</dbReference>
<keyword evidence="3" id="KW-0812">Transmembrane</keyword>
<evidence type="ECO:0000256" key="1">
    <source>
        <dbReference type="ARBA" id="ARBA00022801"/>
    </source>
</evidence>
<protein>
    <submittedName>
        <fullName evidence="5">Serine phosphatase</fullName>
    </submittedName>
</protein>
<dbReference type="CDD" id="cd06225">
    <property type="entry name" value="HAMP"/>
    <property type="match status" value="1"/>
</dbReference>
<keyword evidence="3" id="KW-0472">Membrane</keyword>
<evidence type="ECO:0000313" key="5">
    <source>
        <dbReference type="EMBL" id="AXC09733.1"/>
    </source>
</evidence>
<dbReference type="GO" id="GO:0016791">
    <property type="term" value="F:phosphatase activity"/>
    <property type="evidence" value="ECO:0007669"/>
    <property type="project" value="TreeGrafter"/>
</dbReference>
<gene>
    <name evidence="5" type="ORF">ACPOL_0352</name>
</gene>
<dbReference type="GO" id="GO:0007165">
    <property type="term" value="P:signal transduction"/>
    <property type="evidence" value="ECO:0007669"/>
    <property type="project" value="InterPro"/>
</dbReference>
<reference evidence="5 6" key="1">
    <citation type="journal article" date="2018" name="Front. Microbiol.">
        <title>Hydrolytic Capabilities as a Key to Environmental Success: Chitinolytic and Cellulolytic Acidobacteria From Acidic Sub-arctic Soils and Boreal Peatlands.</title>
        <authorList>
            <person name="Belova S.E."/>
            <person name="Ravin N.V."/>
            <person name="Pankratov T.A."/>
            <person name="Rakitin A.L."/>
            <person name="Ivanova A.A."/>
            <person name="Beletsky A.V."/>
            <person name="Mardanov A.V."/>
            <person name="Sinninghe Damste J.S."/>
            <person name="Dedysh S.N."/>
        </authorList>
    </citation>
    <scope>NUCLEOTIDE SEQUENCE [LARGE SCALE GENOMIC DNA]</scope>
    <source>
        <strain evidence="5 6">SBC82</strain>
    </source>
</reference>
<dbReference type="SMART" id="SM00304">
    <property type="entry name" value="HAMP"/>
    <property type="match status" value="1"/>
</dbReference>
<evidence type="ECO:0000259" key="4">
    <source>
        <dbReference type="PROSITE" id="PS50885"/>
    </source>
</evidence>
<feature type="transmembrane region" description="Helical" evidence="3">
    <location>
        <begin position="28"/>
        <end position="45"/>
    </location>
</feature>
<dbReference type="SUPFAM" id="SSF81606">
    <property type="entry name" value="PP2C-like"/>
    <property type="match status" value="1"/>
</dbReference>
<dbReference type="Proteomes" id="UP000253606">
    <property type="component" value="Chromosome"/>
</dbReference>
<dbReference type="InterPro" id="IPR052016">
    <property type="entry name" value="Bact_Sigma-Reg"/>
</dbReference>
<dbReference type="Pfam" id="PF00672">
    <property type="entry name" value="HAMP"/>
    <property type="match status" value="1"/>
</dbReference>
<dbReference type="InterPro" id="IPR036457">
    <property type="entry name" value="PPM-type-like_dom_sf"/>
</dbReference>
<feature type="transmembrane region" description="Helical" evidence="3">
    <location>
        <begin position="88"/>
        <end position="114"/>
    </location>
</feature>
<dbReference type="Pfam" id="PF07228">
    <property type="entry name" value="SpoIIE"/>
    <property type="match status" value="1"/>
</dbReference>
<dbReference type="SMART" id="SM00331">
    <property type="entry name" value="PP2C_SIG"/>
    <property type="match status" value="1"/>
</dbReference>
<name>A0A2Z5FSE9_9BACT</name>
<dbReference type="RefSeq" id="WP_114205510.1">
    <property type="nucleotide sequence ID" value="NZ_CP030840.1"/>
</dbReference>
<feature type="coiled-coil region" evidence="2">
    <location>
        <begin position="460"/>
        <end position="497"/>
    </location>
</feature>
<dbReference type="Gene3D" id="6.10.340.10">
    <property type="match status" value="1"/>
</dbReference>
<dbReference type="Gene3D" id="3.60.40.10">
    <property type="entry name" value="PPM-type phosphatase domain"/>
    <property type="match status" value="1"/>
</dbReference>
<feature type="transmembrane region" description="Helical" evidence="3">
    <location>
        <begin position="57"/>
        <end position="76"/>
    </location>
</feature>
<keyword evidence="1" id="KW-0378">Hydrolase</keyword>
<accession>A0A2Z5FSE9</accession>
<keyword evidence="6" id="KW-1185">Reference proteome</keyword>
<dbReference type="PANTHER" id="PTHR43156">
    <property type="entry name" value="STAGE II SPORULATION PROTEIN E-RELATED"/>
    <property type="match status" value="1"/>
</dbReference>
<dbReference type="PROSITE" id="PS50885">
    <property type="entry name" value="HAMP"/>
    <property type="match status" value="1"/>
</dbReference>
<dbReference type="EMBL" id="CP030840">
    <property type="protein sequence ID" value="AXC09733.1"/>
    <property type="molecule type" value="Genomic_DNA"/>
</dbReference>
<organism evidence="5 6">
    <name type="scientific">Acidisarcina polymorpha</name>
    <dbReference type="NCBI Taxonomy" id="2211140"/>
    <lineage>
        <taxon>Bacteria</taxon>
        <taxon>Pseudomonadati</taxon>
        <taxon>Acidobacteriota</taxon>
        <taxon>Terriglobia</taxon>
        <taxon>Terriglobales</taxon>
        <taxon>Acidobacteriaceae</taxon>
        <taxon>Acidisarcina</taxon>
    </lineage>
</organism>
<proteinExistence type="predicted"/>
<sequence length="757" mass="83157">MPGLLRKFESGVYRRLGRVPPQTKLHRTAFWLLISYLLLGVGRLLPGNWGHSFSDMSVLVLWALIVCSIPLFWRWVMRRVLWKVSHRLVVTYLLMGLAPIVLFGTLALVATYTFSGQFATFAATSEINRELAHITAENRAFSVHVARELEAHPETKAVTLPEFDDDSAFDRGRVGLEVAAFEDGKPLALATARPLPPGLTSIPPWFKDHFRGLVLGHGRVFLRAADTQTVGSHQIVLVTSLPLEKGNLDQIASGLGTVTIVPGMNSEEENDRGLEPNLVTHVEGDAKNRAVAPHADLPPPAPPAPGGVHMALGRPDSGNSEIRVNGKPLGDEERHGGAVTGGTLPEPTHFFDVTVSFVAPMQAIIWSSGKEHESFIHVNSRPSLLYERLFITSLQVATVIQDVLISIAAFFGLLELIAFVMAVRLNRTITNSINELYVATQAIDEGDLHHRIIVTRHDQLAALSKSFNEMTASLEELLEEQREKERLQSELEIAQQVQANLFPRQDVTLSMLDLHGVCRPARSVSGDYYDFLVFGPSTLGLALGDISGKGISAALLMATLHSAVRAYQFASEELITVGTDAMLSPSFQMVKSGVQEINCGEMFESPGRVLALLNRHLYRSTQPEKYATLFLAHYEGKGSRLTYSNGGQLPPLVLRGDRSVTRLDRGGTVVGLMDGMSYDEGTIHLTSGDIVIAYSDGVTEPENEFGDFGEERLLEVVSRNRHLPLSAISDLVMQALRSWIGTQEQPDDITLVLARQR</sequence>
<dbReference type="InterPro" id="IPR003660">
    <property type="entry name" value="HAMP_dom"/>
</dbReference>
<dbReference type="SUPFAM" id="SSF158472">
    <property type="entry name" value="HAMP domain-like"/>
    <property type="match status" value="1"/>
</dbReference>
<evidence type="ECO:0000313" key="6">
    <source>
        <dbReference type="Proteomes" id="UP000253606"/>
    </source>
</evidence>
<dbReference type="KEGG" id="abas:ACPOL_0352"/>
<dbReference type="InterPro" id="IPR001932">
    <property type="entry name" value="PPM-type_phosphatase-like_dom"/>
</dbReference>
<keyword evidence="3" id="KW-1133">Transmembrane helix</keyword>
<evidence type="ECO:0000256" key="3">
    <source>
        <dbReference type="SAM" id="Phobius"/>
    </source>
</evidence>
<dbReference type="GO" id="GO:0016020">
    <property type="term" value="C:membrane"/>
    <property type="evidence" value="ECO:0007669"/>
    <property type="project" value="InterPro"/>
</dbReference>
<dbReference type="OrthoDB" id="311592at2"/>
<evidence type="ECO:0000256" key="2">
    <source>
        <dbReference type="SAM" id="Coils"/>
    </source>
</evidence>
<feature type="domain" description="HAMP" evidence="4">
    <location>
        <begin position="427"/>
        <end position="479"/>
    </location>
</feature>
<keyword evidence="2" id="KW-0175">Coiled coil</keyword>